<evidence type="ECO:0000256" key="4">
    <source>
        <dbReference type="SAM" id="SignalP"/>
    </source>
</evidence>
<dbReference type="Pfam" id="PF01547">
    <property type="entry name" value="SBP_bac_1"/>
    <property type="match status" value="1"/>
</dbReference>
<evidence type="ECO:0000256" key="3">
    <source>
        <dbReference type="ARBA" id="ARBA00022729"/>
    </source>
</evidence>
<dbReference type="PANTHER" id="PTHR43649">
    <property type="entry name" value="ARABINOSE-BINDING PROTEIN-RELATED"/>
    <property type="match status" value="1"/>
</dbReference>
<dbReference type="EMBL" id="WXEW01000009">
    <property type="protein sequence ID" value="NAS25825.1"/>
    <property type="molecule type" value="Genomic_DNA"/>
</dbReference>
<evidence type="ECO:0000256" key="2">
    <source>
        <dbReference type="ARBA" id="ARBA00022448"/>
    </source>
</evidence>
<reference evidence="5 6" key="1">
    <citation type="submission" date="2020-01" db="EMBL/GenBank/DDBJ databases">
        <title>Herbidospora sp. NEAU-GS84 nov., a novel actinomycete isolated from soil.</title>
        <authorList>
            <person name="Han L."/>
        </authorList>
    </citation>
    <scope>NUCLEOTIDE SEQUENCE [LARGE SCALE GENOMIC DNA]</scope>
    <source>
        <strain evidence="5 6">NEAU-GS84</strain>
    </source>
</reference>
<proteinExistence type="inferred from homology"/>
<keyword evidence="3 4" id="KW-0732">Signal</keyword>
<feature type="chain" id="PRO_5038503515" evidence="4">
    <location>
        <begin position="26"/>
        <end position="465"/>
    </location>
</feature>
<dbReference type="InterPro" id="IPR006059">
    <property type="entry name" value="SBP"/>
</dbReference>
<protein>
    <submittedName>
        <fullName evidence="5">Extracellular solute-binding protein</fullName>
    </submittedName>
</protein>
<organism evidence="5 6">
    <name type="scientific">Herbidospora solisilvae</name>
    <dbReference type="NCBI Taxonomy" id="2696284"/>
    <lineage>
        <taxon>Bacteria</taxon>
        <taxon>Bacillati</taxon>
        <taxon>Actinomycetota</taxon>
        <taxon>Actinomycetes</taxon>
        <taxon>Streptosporangiales</taxon>
        <taxon>Streptosporangiaceae</taxon>
        <taxon>Herbidospora</taxon>
    </lineage>
</organism>
<evidence type="ECO:0000313" key="5">
    <source>
        <dbReference type="EMBL" id="NAS25825.1"/>
    </source>
</evidence>
<dbReference type="PANTHER" id="PTHR43649:SF34">
    <property type="entry name" value="ABC TRANSPORTER PERIPLASMIC-BINDING PROTEIN YCJN-RELATED"/>
    <property type="match status" value="1"/>
</dbReference>
<dbReference type="AlphaFoldDB" id="A0A7C9J6M1"/>
<dbReference type="SUPFAM" id="SSF53850">
    <property type="entry name" value="Periplasmic binding protein-like II"/>
    <property type="match status" value="1"/>
</dbReference>
<comment type="caution">
    <text evidence="5">The sequence shown here is derived from an EMBL/GenBank/DDBJ whole genome shotgun (WGS) entry which is preliminary data.</text>
</comment>
<sequence>MRYPRRIGQLAAAALLVATSLTACGGDDGGTAGAPKAPADIPELTKEPLTLSFIWFDWPPAKALEAFANAEYTKERSNVTVKVNVVPNANWHDAMFTQFAARKTDFDIPILDSQHIGEAVTNGNILDITDFVKKNIDVNAYNPYLLAAYGQFPQAETGQRDENASLYGLPLLGDTWTMIYRKDLIGETPPATWDEMIAAAQKCQTENPGVSGLAFHQANGSDAAAVTYNTVNGVYGGNLWDSKARKIEGVINDAAGQEAMDVLVNKMKPLTAAGSGNWFIDEVNAAVAQGKACIAFNWIAASGGLLDPEQSTLGKTREEILQKLGFATLPKQKTDLVPLGGMGMHVSAYSSPEKQAEALNFMKWFEQADIQKKWAAAGGVPARTDALSSPEFLNAGPFNKVYADSVSRMRDMWNVPEYARLIDIENTNVNAALNGAKDPKTALNDIAKEQQAVLDSAGKKGGGGL</sequence>
<comment type="similarity">
    <text evidence="1">Belongs to the bacterial solute-binding protein 1 family.</text>
</comment>
<gene>
    <name evidence="5" type="ORF">GT755_29605</name>
</gene>
<dbReference type="Proteomes" id="UP000479526">
    <property type="component" value="Unassembled WGS sequence"/>
</dbReference>
<dbReference type="Gene3D" id="3.40.190.10">
    <property type="entry name" value="Periplasmic binding protein-like II"/>
    <property type="match status" value="2"/>
</dbReference>
<keyword evidence="6" id="KW-1185">Reference proteome</keyword>
<dbReference type="RefSeq" id="WP_161482859.1">
    <property type="nucleotide sequence ID" value="NZ_WXEW01000009.1"/>
</dbReference>
<dbReference type="PROSITE" id="PS51257">
    <property type="entry name" value="PROKAR_LIPOPROTEIN"/>
    <property type="match status" value="1"/>
</dbReference>
<evidence type="ECO:0000313" key="6">
    <source>
        <dbReference type="Proteomes" id="UP000479526"/>
    </source>
</evidence>
<accession>A0A7C9J6M1</accession>
<feature type="signal peptide" evidence="4">
    <location>
        <begin position="1"/>
        <end position="25"/>
    </location>
</feature>
<keyword evidence="2" id="KW-0813">Transport</keyword>
<dbReference type="InterPro" id="IPR050490">
    <property type="entry name" value="Bact_solute-bd_prot1"/>
</dbReference>
<evidence type="ECO:0000256" key="1">
    <source>
        <dbReference type="ARBA" id="ARBA00008520"/>
    </source>
</evidence>
<name>A0A7C9J6M1_9ACTN</name>